<keyword evidence="1" id="KW-0732">Signal</keyword>
<name>A0AAU7DR89_9BACT</name>
<evidence type="ECO:0000259" key="2">
    <source>
        <dbReference type="Pfam" id="PF18914"/>
    </source>
</evidence>
<feature type="domain" description="DUF5666" evidence="2">
    <location>
        <begin position="35"/>
        <end position="104"/>
    </location>
</feature>
<dbReference type="InterPro" id="IPR043724">
    <property type="entry name" value="DUF5666"/>
</dbReference>
<dbReference type="Pfam" id="PF18914">
    <property type="entry name" value="DUF5666"/>
    <property type="match status" value="1"/>
</dbReference>
<feature type="signal peptide" evidence="1">
    <location>
        <begin position="1"/>
        <end position="26"/>
    </location>
</feature>
<feature type="chain" id="PRO_5043683434" evidence="1">
    <location>
        <begin position="27"/>
        <end position="447"/>
    </location>
</feature>
<dbReference type="PANTHER" id="PTHR22726">
    <property type="entry name" value="METALLOENDOPEPTIDASE OMA1"/>
    <property type="match status" value="1"/>
</dbReference>
<dbReference type="PANTHER" id="PTHR22726:SF1">
    <property type="entry name" value="METALLOENDOPEPTIDASE OMA1, MITOCHONDRIAL"/>
    <property type="match status" value="1"/>
</dbReference>
<dbReference type="GO" id="GO:0004222">
    <property type="term" value="F:metalloendopeptidase activity"/>
    <property type="evidence" value="ECO:0007669"/>
    <property type="project" value="TreeGrafter"/>
</dbReference>
<dbReference type="GO" id="GO:0051603">
    <property type="term" value="P:proteolysis involved in protein catabolic process"/>
    <property type="evidence" value="ECO:0007669"/>
    <property type="project" value="TreeGrafter"/>
</dbReference>
<dbReference type="GO" id="GO:0016020">
    <property type="term" value="C:membrane"/>
    <property type="evidence" value="ECO:0007669"/>
    <property type="project" value="TreeGrafter"/>
</dbReference>
<dbReference type="EMBL" id="CP121196">
    <property type="protein sequence ID" value="XBH19797.1"/>
    <property type="molecule type" value="Genomic_DNA"/>
</dbReference>
<reference evidence="3" key="1">
    <citation type="submission" date="2023-03" db="EMBL/GenBank/DDBJ databases">
        <title>Edaphobacter sp.</title>
        <authorList>
            <person name="Huber K.J."/>
            <person name="Papendorf J."/>
            <person name="Pilke C."/>
            <person name="Bunk B."/>
            <person name="Sproeer C."/>
            <person name="Pester M."/>
        </authorList>
    </citation>
    <scope>NUCLEOTIDE SEQUENCE</scope>
    <source>
        <strain evidence="3">DSM 110680</strain>
    </source>
</reference>
<proteinExistence type="predicted"/>
<protein>
    <submittedName>
        <fullName evidence="3">DUF5666 domain-containing protein</fullName>
    </submittedName>
</protein>
<gene>
    <name evidence="3" type="ORF">P8935_10880</name>
</gene>
<evidence type="ECO:0000313" key="3">
    <source>
        <dbReference type="EMBL" id="XBH19797.1"/>
    </source>
</evidence>
<dbReference type="AlphaFoldDB" id="A0AAU7DR89"/>
<dbReference type="InterPro" id="IPR051156">
    <property type="entry name" value="Mito/Outer_Membr_Metalloprot"/>
</dbReference>
<sequence>MVRIVPCVQLLCVLLLAAAIPSHFQAQEPELPAVRGNITAVQLPDGFDVDGFHVIITTYTQFFAYKGPKKDESELRREIATGSYVQVIGTKNRKARTVTATQIKIRDDRDFTVSGIGVIDRVISPGTEPLFHADGNILRLDTKTEVRFSGGLTALNEVSTGIWIHYEGRRNDAGEVIPTHVEFVKPKLPKRKASLQGFAQVTTFSAGSLIDFDGRFSSAIEKHRMADAGGACGWYPVPDIEAMQTRVRSIGQRLIPQFQRDLPEDDPAKIPFRFYVVEEKYIRSALFCNEGLVLIPVHVMERIENDDQLAAVIADGVAANLQRQQARVEFDMKLIGAAEVAVYLAVRSGVGFGAGEVGGAIVMHEVLRKMEQQRGRVALGLMADAGFDPWQAPEAWRLLDPKQMPKDPAKLKYPERSGYQLEMLNLQYRKSSEARSSPPAPGSPSRF</sequence>
<evidence type="ECO:0000256" key="1">
    <source>
        <dbReference type="SAM" id="SignalP"/>
    </source>
</evidence>
<dbReference type="RefSeq" id="WP_348265018.1">
    <property type="nucleotide sequence ID" value="NZ_CP121196.1"/>
</dbReference>
<accession>A0AAU7DR89</accession>
<organism evidence="3">
    <name type="scientific">Telmatobacter sp. DSM 110680</name>
    <dbReference type="NCBI Taxonomy" id="3036704"/>
    <lineage>
        <taxon>Bacteria</taxon>
        <taxon>Pseudomonadati</taxon>
        <taxon>Acidobacteriota</taxon>
        <taxon>Terriglobia</taxon>
        <taxon>Terriglobales</taxon>
        <taxon>Acidobacteriaceae</taxon>
        <taxon>Telmatobacter</taxon>
    </lineage>
</organism>